<protein>
    <submittedName>
        <fullName evidence="1">Uncharacterized protein</fullName>
    </submittedName>
</protein>
<dbReference type="Proteomes" id="UP000281549">
    <property type="component" value="Unassembled WGS sequence"/>
</dbReference>
<evidence type="ECO:0000313" key="2">
    <source>
        <dbReference type="Proteomes" id="UP000281549"/>
    </source>
</evidence>
<organism evidence="1 2">
    <name type="scientific">Rozella allomycis (strain CSF55)</name>
    <dbReference type="NCBI Taxonomy" id="988480"/>
    <lineage>
        <taxon>Eukaryota</taxon>
        <taxon>Fungi</taxon>
        <taxon>Fungi incertae sedis</taxon>
        <taxon>Cryptomycota</taxon>
        <taxon>Cryptomycota incertae sedis</taxon>
        <taxon>Rozella</taxon>
    </lineage>
</organism>
<reference evidence="2" key="1">
    <citation type="journal article" date="2018" name="Nat. Microbiol.">
        <title>Leveraging single-cell genomics to expand the fungal tree of life.</title>
        <authorList>
            <person name="Ahrendt S.R."/>
            <person name="Quandt C.A."/>
            <person name="Ciobanu D."/>
            <person name="Clum A."/>
            <person name="Salamov A."/>
            <person name="Andreopoulos B."/>
            <person name="Cheng J.F."/>
            <person name="Woyke T."/>
            <person name="Pelin A."/>
            <person name="Henrissat B."/>
            <person name="Reynolds N.K."/>
            <person name="Benny G.L."/>
            <person name="Smith M.E."/>
            <person name="James T.Y."/>
            <person name="Grigoriev I.V."/>
        </authorList>
    </citation>
    <scope>NUCLEOTIDE SEQUENCE [LARGE SCALE GENOMIC DNA]</scope>
    <source>
        <strain evidence="2">CSF55</strain>
    </source>
</reference>
<dbReference type="AlphaFoldDB" id="A0A4P9YQC2"/>
<name>A0A4P9YQC2_ROZAC</name>
<proteinExistence type="predicted"/>
<accession>A0A4P9YQC2</accession>
<evidence type="ECO:0000313" key="1">
    <source>
        <dbReference type="EMBL" id="RKP21895.1"/>
    </source>
</evidence>
<gene>
    <name evidence="1" type="ORF">ROZALSC1DRAFT_20136</name>
</gene>
<sequence>MGDDISISRESLYSNHKKYVNTNLGSVHKFANYILIFGDERVLALEKLRVIKPSCNPPWLSSSSESLWLFFALERQRIENIEVPESHSNESLHFHLAIDAKRSH</sequence>
<dbReference type="EMBL" id="ML004922">
    <property type="protein sequence ID" value="RKP21895.1"/>
    <property type="molecule type" value="Genomic_DNA"/>
</dbReference>